<dbReference type="AlphaFoldDB" id="A0AAD1UMD7"/>
<protein>
    <submittedName>
        <fullName evidence="2">Uncharacterized protein</fullName>
    </submittedName>
</protein>
<feature type="compositionally biased region" description="Basic and acidic residues" evidence="1">
    <location>
        <begin position="226"/>
        <end position="239"/>
    </location>
</feature>
<evidence type="ECO:0000313" key="2">
    <source>
        <dbReference type="EMBL" id="CAI2367770.1"/>
    </source>
</evidence>
<proteinExistence type="predicted"/>
<evidence type="ECO:0000256" key="1">
    <source>
        <dbReference type="SAM" id="MobiDB-lite"/>
    </source>
</evidence>
<dbReference type="EMBL" id="CAMPGE010008885">
    <property type="protein sequence ID" value="CAI2367770.1"/>
    <property type="molecule type" value="Genomic_DNA"/>
</dbReference>
<feature type="region of interest" description="Disordered" evidence="1">
    <location>
        <begin position="226"/>
        <end position="245"/>
    </location>
</feature>
<evidence type="ECO:0000313" key="3">
    <source>
        <dbReference type="Proteomes" id="UP001295684"/>
    </source>
</evidence>
<gene>
    <name evidence="2" type="ORF">ECRASSUSDP1_LOCUS9058</name>
</gene>
<keyword evidence="3" id="KW-1185">Reference proteome</keyword>
<reference evidence="2" key="1">
    <citation type="submission" date="2023-07" db="EMBL/GenBank/DDBJ databases">
        <authorList>
            <consortium name="AG Swart"/>
            <person name="Singh M."/>
            <person name="Singh A."/>
            <person name="Seah K."/>
            <person name="Emmerich C."/>
        </authorList>
    </citation>
    <scope>NUCLEOTIDE SEQUENCE</scope>
    <source>
        <strain evidence="2">DP1</strain>
    </source>
</reference>
<accession>A0AAD1UMD7</accession>
<dbReference type="Proteomes" id="UP001295684">
    <property type="component" value="Unassembled WGS sequence"/>
</dbReference>
<sequence length="308" mass="35818">MLKFDFALHKKGNLHSEKKIRLFQPSTNWRSNRHRRCLISNLQEDKRKRRNLSNGISKSMTDSIKSVRFQDQNSQSDLNEIVDGTLKKLSEDYDSSPKKPLDRKMDFFYSSFDGRSHRSSNSSNSTLHITSLDGDEGDCFGSANEGRNWSLIAKKILGSENQEYNQFLKSVNKKMFRELLHKEQTHGHIKGVKNLQELMNPKNPVSQLLTKLILKNKKLTQLRRRDREESTVHMPDIRRSSPACPNKESMDEYGCSISHIKDFLQLKKAKKRGISKRRSRKYVVRGRSQNKIVYEIKGGSVHRKVLQK</sequence>
<comment type="caution">
    <text evidence="2">The sequence shown here is derived from an EMBL/GenBank/DDBJ whole genome shotgun (WGS) entry which is preliminary data.</text>
</comment>
<name>A0AAD1UMD7_EUPCR</name>
<organism evidence="2 3">
    <name type="scientific">Euplotes crassus</name>
    <dbReference type="NCBI Taxonomy" id="5936"/>
    <lineage>
        <taxon>Eukaryota</taxon>
        <taxon>Sar</taxon>
        <taxon>Alveolata</taxon>
        <taxon>Ciliophora</taxon>
        <taxon>Intramacronucleata</taxon>
        <taxon>Spirotrichea</taxon>
        <taxon>Hypotrichia</taxon>
        <taxon>Euplotida</taxon>
        <taxon>Euplotidae</taxon>
        <taxon>Moneuplotes</taxon>
    </lineage>
</organism>